<dbReference type="InterPro" id="IPR011109">
    <property type="entry name" value="DNA_bind_recombinase_dom"/>
</dbReference>
<dbReference type="GO" id="GO:0003677">
    <property type="term" value="F:DNA binding"/>
    <property type="evidence" value="ECO:0007669"/>
    <property type="project" value="InterPro"/>
</dbReference>
<dbReference type="EMBL" id="PRKQ01000009">
    <property type="protein sequence ID" value="PPB05815.1"/>
    <property type="molecule type" value="Genomic_DNA"/>
</dbReference>
<evidence type="ECO:0000259" key="1">
    <source>
        <dbReference type="Pfam" id="PF07508"/>
    </source>
</evidence>
<feature type="domain" description="Recombinase" evidence="1">
    <location>
        <begin position="2"/>
        <end position="48"/>
    </location>
</feature>
<accession>A0AAP8U5Q5</accession>
<evidence type="ECO:0000313" key="2">
    <source>
        <dbReference type="EMBL" id="PPB05815.1"/>
    </source>
</evidence>
<gene>
    <name evidence="2" type="ORF">C4A77_09510</name>
</gene>
<protein>
    <recommendedName>
        <fullName evidence="1">Recombinase domain-containing protein</fullName>
    </recommendedName>
</protein>
<dbReference type="Pfam" id="PF07508">
    <property type="entry name" value="Recombinase"/>
    <property type="match status" value="1"/>
</dbReference>
<dbReference type="GO" id="GO:0000150">
    <property type="term" value="F:DNA strand exchange activity"/>
    <property type="evidence" value="ECO:0007669"/>
    <property type="project" value="InterPro"/>
</dbReference>
<dbReference type="Proteomes" id="UP000239759">
    <property type="component" value="Unassembled WGS sequence"/>
</dbReference>
<dbReference type="AlphaFoldDB" id="A0AAP8U5Q5"/>
<name>A0AAP8U5Q5_BRELA</name>
<evidence type="ECO:0000313" key="3">
    <source>
        <dbReference type="Proteomes" id="UP000239759"/>
    </source>
</evidence>
<proteinExistence type="predicted"/>
<sequence length="55" mass="6402">MLQGIGSRRIAASLNKRGIPTKSGSQWHDRVIRELLRRETLIGTFVWKLLPMEKR</sequence>
<organism evidence="2 3">
    <name type="scientific">Brevibacillus laterosporus</name>
    <name type="common">Bacillus laterosporus</name>
    <dbReference type="NCBI Taxonomy" id="1465"/>
    <lineage>
        <taxon>Bacteria</taxon>
        <taxon>Bacillati</taxon>
        <taxon>Bacillota</taxon>
        <taxon>Bacilli</taxon>
        <taxon>Bacillales</taxon>
        <taxon>Paenibacillaceae</taxon>
        <taxon>Brevibacillus</taxon>
    </lineage>
</organism>
<reference evidence="2 3" key="1">
    <citation type="submission" date="2018-02" db="EMBL/GenBank/DDBJ databases">
        <title>Comparative analysis of genomes of three Brevibacillus laterosporus strains producers of potent antimicrobials isolated from silage.</title>
        <authorList>
            <person name="Kojic M."/>
            <person name="Miljkovic M."/>
            <person name="Studholme D."/>
            <person name="Filipic B."/>
        </authorList>
    </citation>
    <scope>NUCLEOTIDE SEQUENCE [LARGE SCALE GENOMIC DNA]</scope>
    <source>
        <strain evidence="2 3">BGSP11</strain>
    </source>
</reference>
<dbReference type="Gene3D" id="3.90.1750.20">
    <property type="entry name" value="Putative Large Serine Recombinase, Chain B, Domain 2"/>
    <property type="match status" value="1"/>
</dbReference>
<comment type="caution">
    <text evidence="2">The sequence shown here is derived from an EMBL/GenBank/DDBJ whole genome shotgun (WGS) entry which is preliminary data.</text>
</comment>
<dbReference type="InterPro" id="IPR038109">
    <property type="entry name" value="DNA_bind_recomb_sf"/>
</dbReference>